<dbReference type="SUPFAM" id="SSF48452">
    <property type="entry name" value="TPR-like"/>
    <property type="match status" value="1"/>
</dbReference>
<proteinExistence type="predicted"/>
<organism evidence="3 4">
    <name type="scientific">Reichenbachiella faecimaris</name>
    <dbReference type="NCBI Taxonomy" id="692418"/>
    <lineage>
        <taxon>Bacteria</taxon>
        <taxon>Pseudomonadati</taxon>
        <taxon>Bacteroidota</taxon>
        <taxon>Cytophagia</taxon>
        <taxon>Cytophagales</taxon>
        <taxon>Reichenbachiellaceae</taxon>
        <taxon>Reichenbachiella</taxon>
    </lineage>
</organism>
<feature type="signal peptide" evidence="2">
    <location>
        <begin position="1"/>
        <end position="21"/>
    </location>
</feature>
<dbReference type="PROSITE" id="PS50005">
    <property type="entry name" value="TPR"/>
    <property type="match status" value="2"/>
</dbReference>
<feature type="chain" id="PRO_5013207199" evidence="2">
    <location>
        <begin position="22"/>
        <end position="399"/>
    </location>
</feature>
<dbReference type="Gene3D" id="1.25.40.10">
    <property type="entry name" value="Tetratricopeptide repeat domain"/>
    <property type="match status" value="3"/>
</dbReference>
<reference evidence="3 4" key="1">
    <citation type="submission" date="2017-04" db="EMBL/GenBank/DDBJ databases">
        <authorList>
            <person name="Afonso C.L."/>
            <person name="Miller P.J."/>
            <person name="Scott M.A."/>
            <person name="Spackman E."/>
            <person name="Goraichik I."/>
            <person name="Dimitrov K.M."/>
            <person name="Suarez D.L."/>
            <person name="Swayne D.E."/>
        </authorList>
    </citation>
    <scope>NUCLEOTIDE SEQUENCE [LARGE SCALE GENOMIC DNA]</scope>
    <source>
        <strain evidence="3 4">DSM 26133</strain>
    </source>
</reference>
<dbReference type="PANTHER" id="PTHR12558">
    <property type="entry name" value="CELL DIVISION CYCLE 16,23,27"/>
    <property type="match status" value="1"/>
</dbReference>
<sequence length="399" mass="44375">MNTNKLFVLTLTLLISVATFAQKGSVTKADSYLVKSDYANAKAEIDVAITIEKNATKSKTWFVRGKIYQAIATSADEAVTAIDSDALSKAIAAYNKVLEMEKENSPNHLIATTNLDAIWGNFINNGGTLYGEEKYGEALQNFEKALIVKPSDSVTLLYAGVAAQLSEKSDKTLTYYYKMLDLNVASSDVVSTLIYIERAEKKNDEKALELVRKAKELFPEDTKFGQEEISLLLKMEKVEEAKTKLEAAIAEDPTNVNLHLNLGVLYDNLASVKLDEGKKEEARTNYAKAKESYLKAIEIDPSSYIANFNTGVIYVNMAKEYYDEVRDMNLKDYDKYGPAKLAKADKILKEGLPYMEKATSIEPDDLSGLKALQQMYTQLKMMDKAEAILDRVDALEAGQ</sequence>
<keyword evidence="1" id="KW-0802">TPR repeat</keyword>
<dbReference type="AlphaFoldDB" id="A0A1W2G5H2"/>
<dbReference type="SMART" id="SM00028">
    <property type="entry name" value="TPR"/>
    <property type="match status" value="4"/>
</dbReference>
<evidence type="ECO:0000313" key="3">
    <source>
        <dbReference type="EMBL" id="SMD31841.1"/>
    </source>
</evidence>
<feature type="repeat" description="TPR" evidence="1">
    <location>
        <begin position="270"/>
        <end position="303"/>
    </location>
</feature>
<dbReference type="InterPro" id="IPR011990">
    <property type="entry name" value="TPR-like_helical_dom_sf"/>
</dbReference>
<evidence type="ECO:0000256" key="2">
    <source>
        <dbReference type="SAM" id="SignalP"/>
    </source>
</evidence>
<dbReference type="EMBL" id="FWYF01000001">
    <property type="protein sequence ID" value="SMD31841.1"/>
    <property type="molecule type" value="Genomic_DNA"/>
</dbReference>
<dbReference type="Proteomes" id="UP000192472">
    <property type="component" value="Unassembled WGS sequence"/>
</dbReference>
<protein>
    <submittedName>
        <fullName evidence="3">Tetratricopeptide repeat-containing protein</fullName>
    </submittedName>
</protein>
<feature type="repeat" description="TPR" evidence="1">
    <location>
        <begin position="119"/>
        <end position="152"/>
    </location>
</feature>
<gene>
    <name evidence="3" type="ORF">SAMN04488029_0179</name>
</gene>
<evidence type="ECO:0000313" key="4">
    <source>
        <dbReference type="Proteomes" id="UP000192472"/>
    </source>
</evidence>
<evidence type="ECO:0000256" key="1">
    <source>
        <dbReference type="PROSITE-ProRule" id="PRU00339"/>
    </source>
</evidence>
<dbReference type="STRING" id="692418.SAMN04488029_0179"/>
<dbReference type="Pfam" id="PF13181">
    <property type="entry name" value="TPR_8"/>
    <property type="match status" value="1"/>
</dbReference>
<keyword evidence="4" id="KW-1185">Reference proteome</keyword>
<name>A0A1W2G5H2_REIFA</name>
<accession>A0A1W2G5H2</accession>
<dbReference type="OrthoDB" id="739506at2"/>
<dbReference type="RefSeq" id="WP_084370537.1">
    <property type="nucleotide sequence ID" value="NZ_FWYF01000001.1"/>
</dbReference>
<keyword evidence="2" id="KW-0732">Signal</keyword>
<dbReference type="InterPro" id="IPR019734">
    <property type="entry name" value="TPR_rpt"/>
</dbReference>
<dbReference type="PANTHER" id="PTHR12558:SF13">
    <property type="entry name" value="CELL DIVISION CYCLE PROTEIN 27 HOMOLOG"/>
    <property type="match status" value="1"/>
</dbReference>